<dbReference type="SUPFAM" id="SSF47598">
    <property type="entry name" value="Ribbon-helix-helix"/>
    <property type="match status" value="1"/>
</dbReference>
<evidence type="ECO:0000313" key="2">
    <source>
        <dbReference type="EMBL" id="RDI54194.1"/>
    </source>
</evidence>
<dbReference type="AlphaFoldDB" id="A0A370HGA5"/>
<accession>A0A370HGA5</accession>
<dbReference type="InterPro" id="IPR002145">
    <property type="entry name" value="CopG"/>
</dbReference>
<dbReference type="Pfam" id="PF01402">
    <property type="entry name" value="RHH_1"/>
    <property type="match status" value="1"/>
</dbReference>
<dbReference type="EMBL" id="QQAZ01000002">
    <property type="protein sequence ID" value="RDI54194.1"/>
    <property type="molecule type" value="Genomic_DNA"/>
</dbReference>
<comment type="caution">
    <text evidence="2">The sequence shown here is derived from an EMBL/GenBank/DDBJ whole genome shotgun (WGS) entry which is preliminary data.</text>
</comment>
<reference evidence="2 3" key="1">
    <citation type="submission" date="2018-07" db="EMBL/GenBank/DDBJ databases">
        <title>Genomic Encyclopedia of Type Strains, Phase IV (KMG-IV): sequencing the most valuable type-strain genomes for metagenomic binning, comparative biology and taxonomic classification.</title>
        <authorList>
            <person name="Goeker M."/>
        </authorList>
    </citation>
    <scope>NUCLEOTIDE SEQUENCE [LARGE SCALE GENOMIC DNA]</scope>
    <source>
        <strain evidence="2 3">DSM 44952</strain>
    </source>
</reference>
<dbReference type="InterPro" id="IPR010985">
    <property type="entry name" value="Ribbon_hlx_hlx"/>
</dbReference>
<name>A0A370HGA5_9NOCA</name>
<feature type="domain" description="Ribbon-helix-helix protein CopG" evidence="1">
    <location>
        <begin position="32"/>
        <end position="66"/>
    </location>
</feature>
<protein>
    <submittedName>
        <fullName evidence="2">Ribbon-helix-helix CopG family protein</fullName>
    </submittedName>
</protein>
<keyword evidence="3" id="KW-1185">Reference proteome</keyword>
<dbReference type="STRING" id="1210089.GCA_001613165_01479"/>
<dbReference type="OrthoDB" id="8907023at2"/>
<dbReference type="CDD" id="cd21631">
    <property type="entry name" value="RHH_CopG_NikR-like"/>
    <property type="match status" value="1"/>
</dbReference>
<dbReference type="Proteomes" id="UP000255355">
    <property type="component" value="Unassembled WGS sequence"/>
</dbReference>
<evidence type="ECO:0000259" key="1">
    <source>
        <dbReference type="Pfam" id="PF01402"/>
    </source>
</evidence>
<dbReference type="GO" id="GO:0006355">
    <property type="term" value="P:regulation of DNA-templated transcription"/>
    <property type="evidence" value="ECO:0007669"/>
    <property type="project" value="InterPro"/>
</dbReference>
<proteinExistence type="predicted"/>
<evidence type="ECO:0000313" key="3">
    <source>
        <dbReference type="Proteomes" id="UP000255355"/>
    </source>
</evidence>
<gene>
    <name evidence="2" type="ORF">DFR68_102318</name>
</gene>
<sequence>MRIERSTRTACPRHPMVWYLSWYHLLMAWTMRLPDDEDAALDKQAKVEGRSKHEITRDALRLYLLRNRTWETPLFADDEGVDLGGPITKEDIRNIMHRSA</sequence>
<organism evidence="2 3">
    <name type="scientific">Nocardia mexicana</name>
    <dbReference type="NCBI Taxonomy" id="279262"/>
    <lineage>
        <taxon>Bacteria</taxon>
        <taxon>Bacillati</taxon>
        <taxon>Actinomycetota</taxon>
        <taxon>Actinomycetes</taxon>
        <taxon>Mycobacteriales</taxon>
        <taxon>Nocardiaceae</taxon>
        <taxon>Nocardia</taxon>
    </lineage>
</organism>